<dbReference type="InterPro" id="IPR003439">
    <property type="entry name" value="ABC_transporter-like_ATP-bd"/>
</dbReference>
<dbReference type="CDD" id="cd03214">
    <property type="entry name" value="ABC_Iron-Siderophores_B12_Hemin"/>
    <property type="match status" value="1"/>
</dbReference>
<dbReference type="PROSITE" id="PS00211">
    <property type="entry name" value="ABC_TRANSPORTER_1"/>
    <property type="match status" value="1"/>
</dbReference>
<dbReference type="AlphaFoldDB" id="A0AAC9TPK3"/>
<sequence length="259" mass="30083">MNDMQITNKMFEVKNLYLSYTNKKEVLRDISFYVNSNESLCIIGPNGCGKSTLLKSLCKIIDIDKGEILINNENIKKIDSYKTIAIMSQISAIYFGYTAYDTIMMGRYSSYKDKLLSIPSKADKEFVIYYMEKLKIMHLKDKLITELSGGELQRIFLARTFVQNPSIILMDEPTNHLDLNSQIELIYHLKEWVKNERRCIIAVLHDINAALNFADKLLILKNGGSKYFGSIDNFDIRLLNDIYDINVIDYMNKCFNKWK</sequence>
<evidence type="ECO:0000313" key="7">
    <source>
        <dbReference type="Proteomes" id="UP000264880"/>
    </source>
</evidence>
<keyword evidence="7" id="KW-1185">Reference proteome</keyword>
<dbReference type="PROSITE" id="PS50893">
    <property type="entry name" value="ABC_TRANSPORTER_2"/>
    <property type="match status" value="1"/>
</dbReference>
<proteinExistence type="inferred from homology"/>
<gene>
    <name evidence="6" type="ORF">BHAMNSH16_00410</name>
</gene>
<reference evidence="6 7" key="1">
    <citation type="submission" date="2017-02" db="EMBL/GenBank/DDBJ databases">
        <title>Complete genome sequence of Brachyspira hampsonii genomovar I strain NSH-16 (ATCC BAA-2463).</title>
        <authorList>
            <person name="Mirajkar N.S."/>
            <person name="Gebhart C.J."/>
        </authorList>
    </citation>
    <scope>NUCLEOTIDE SEQUENCE [LARGE SCALE GENOMIC DNA]</scope>
    <source>
        <strain evidence="6 7">NSH-16</strain>
    </source>
</reference>
<dbReference type="Pfam" id="PF00005">
    <property type="entry name" value="ABC_tran"/>
    <property type="match status" value="1"/>
</dbReference>
<dbReference type="KEGG" id="bhp:BHAMNSH16_00410"/>
<keyword evidence="3" id="KW-0547">Nucleotide-binding</keyword>
<protein>
    <submittedName>
        <fullName evidence="6">Iron ABC transporter ATP-binding protein</fullName>
    </submittedName>
</protein>
<dbReference type="FunFam" id="3.40.50.300:FF:000134">
    <property type="entry name" value="Iron-enterobactin ABC transporter ATP-binding protein"/>
    <property type="match status" value="1"/>
</dbReference>
<evidence type="ECO:0000256" key="4">
    <source>
        <dbReference type="ARBA" id="ARBA00022840"/>
    </source>
</evidence>
<dbReference type="Proteomes" id="UP000264880">
    <property type="component" value="Chromosome"/>
</dbReference>
<evidence type="ECO:0000256" key="1">
    <source>
        <dbReference type="ARBA" id="ARBA00005417"/>
    </source>
</evidence>
<name>A0AAC9TPK3_9SPIR</name>
<accession>A0AAC9TPK3</accession>
<keyword evidence="2" id="KW-0813">Transport</keyword>
<dbReference type="EMBL" id="CP019914">
    <property type="protein sequence ID" value="ASJ20195.1"/>
    <property type="molecule type" value="Genomic_DNA"/>
</dbReference>
<dbReference type="SUPFAM" id="SSF52540">
    <property type="entry name" value="P-loop containing nucleoside triphosphate hydrolases"/>
    <property type="match status" value="1"/>
</dbReference>
<dbReference type="GO" id="GO:0005524">
    <property type="term" value="F:ATP binding"/>
    <property type="evidence" value="ECO:0007669"/>
    <property type="project" value="UniProtKB-KW"/>
</dbReference>
<evidence type="ECO:0000256" key="2">
    <source>
        <dbReference type="ARBA" id="ARBA00022448"/>
    </source>
</evidence>
<dbReference type="GO" id="GO:0016887">
    <property type="term" value="F:ATP hydrolysis activity"/>
    <property type="evidence" value="ECO:0007669"/>
    <property type="project" value="InterPro"/>
</dbReference>
<feature type="domain" description="ABC transporter" evidence="5">
    <location>
        <begin position="11"/>
        <end position="247"/>
    </location>
</feature>
<organism evidence="6 7">
    <name type="scientific">Brachyspira hampsonii</name>
    <dbReference type="NCBI Taxonomy" id="1287055"/>
    <lineage>
        <taxon>Bacteria</taxon>
        <taxon>Pseudomonadati</taxon>
        <taxon>Spirochaetota</taxon>
        <taxon>Spirochaetia</taxon>
        <taxon>Brachyspirales</taxon>
        <taxon>Brachyspiraceae</taxon>
        <taxon>Brachyspira</taxon>
    </lineage>
</organism>
<evidence type="ECO:0000256" key="3">
    <source>
        <dbReference type="ARBA" id="ARBA00022741"/>
    </source>
</evidence>
<evidence type="ECO:0000259" key="5">
    <source>
        <dbReference type="PROSITE" id="PS50893"/>
    </source>
</evidence>
<dbReference type="PANTHER" id="PTHR42734:SF6">
    <property type="entry name" value="MOLYBDATE IMPORT ATP-BINDING PROTEIN MOLC"/>
    <property type="match status" value="1"/>
</dbReference>
<dbReference type="InterPro" id="IPR027417">
    <property type="entry name" value="P-loop_NTPase"/>
</dbReference>
<dbReference type="InterPro" id="IPR017871">
    <property type="entry name" value="ABC_transporter-like_CS"/>
</dbReference>
<dbReference type="Gene3D" id="3.40.50.300">
    <property type="entry name" value="P-loop containing nucleotide triphosphate hydrolases"/>
    <property type="match status" value="1"/>
</dbReference>
<dbReference type="SMART" id="SM00382">
    <property type="entry name" value="AAA"/>
    <property type="match status" value="1"/>
</dbReference>
<evidence type="ECO:0000313" key="6">
    <source>
        <dbReference type="EMBL" id="ASJ20195.1"/>
    </source>
</evidence>
<dbReference type="InterPro" id="IPR003593">
    <property type="entry name" value="AAA+_ATPase"/>
</dbReference>
<dbReference type="PANTHER" id="PTHR42734">
    <property type="entry name" value="METAL TRANSPORT SYSTEM ATP-BINDING PROTEIN TM_0124-RELATED"/>
    <property type="match status" value="1"/>
</dbReference>
<dbReference type="RefSeq" id="WP_069731988.1">
    <property type="nucleotide sequence ID" value="NZ_CP019914.1"/>
</dbReference>
<dbReference type="InterPro" id="IPR050153">
    <property type="entry name" value="Metal_Ion_Import_ABC"/>
</dbReference>
<keyword evidence="4 6" id="KW-0067">ATP-binding</keyword>
<comment type="similarity">
    <text evidence="1">Belongs to the ABC transporter superfamily.</text>
</comment>